<evidence type="ECO:0000313" key="13">
    <source>
        <dbReference type="Proteomes" id="UP000733379"/>
    </source>
</evidence>
<keyword evidence="7 10" id="KW-0472">Membrane</keyword>
<feature type="transmembrane region" description="Helical" evidence="10">
    <location>
        <begin position="121"/>
        <end position="142"/>
    </location>
</feature>
<keyword evidence="4" id="KW-0874">Quinone</keyword>
<evidence type="ECO:0000256" key="6">
    <source>
        <dbReference type="ARBA" id="ARBA00023002"/>
    </source>
</evidence>
<evidence type="ECO:0000256" key="2">
    <source>
        <dbReference type="ARBA" id="ARBA00006214"/>
    </source>
</evidence>
<dbReference type="Proteomes" id="UP000733379">
    <property type="component" value="Unassembled WGS sequence"/>
</dbReference>
<comment type="caution">
    <text evidence="12">The sequence shown here is derived from an EMBL/GenBank/DDBJ whole genome shotgun (WGS) entry which is preliminary data.</text>
</comment>
<keyword evidence="8" id="KW-1015">Disulfide bond</keyword>
<evidence type="ECO:0000256" key="3">
    <source>
        <dbReference type="ARBA" id="ARBA00022692"/>
    </source>
</evidence>
<evidence type="ECO:0000256" key="10">
    <source>
        <dbReference type="SAM" id="Phobius"/>
    </source>
</evidence>
<feature type="transmembrane region" description="Helical" evidence="10">
    <location>
        <begin position="69"/>
        <end position="91"/>
    </location>
</feature>
<feature type="domain" description="Vitamin K epoxide reductase" evidence="11">
    <location>
        <begin position="5"/>
        <end position="146"/>
    </location>
</feature>
<keyword evidence="3 10" id="KW-0812">Transmembrane</keyword>
<reference evidence="12 13" key="1">
    <citation type="submission" date="2021-06" db="EMBL/GenBank/DDBJ databases">
        <title>Actinomycetes sequencing.</title>
        <authorList>
            <person name="Shan Q."/>
        </authorList>
    </citation>
    <scope>NUCLEOTIDE SEQUENCE [LARGE SCALE GENOMIC DNA]</scope>
    <source>
        <strain evidence="12 13">NEAU-G5</strain>
    </source>
</reference>
<protein>
    <submittedName>
        <fullName evidence="12">Vitamin K epoxide reductase family protein</fullName>
    </submittedName>
</protein>
<name>A0ABS6AUN1_9NOCA</name>
<evidence type="ECO:0000256" key="5">
    <source>
        <dbReference type="ARBA" id="ARBA00022989"/>
    </source>
</evidence>
<keyword evidence="5 10" id="KW-1133">Transmembrane helix</keyword>
<evidence type="ECO:0000256" key="1">
    <source>
        <dbReference type="ARBA" id="ARBA00004141"/>
    </source>
</evidence>
<keyword evidence="6" id="KW-0560">Oxidoreductase</keyword>
<evidence type="ECO:0000256" key="4">
    <source>
        <dbReference type="ARBA" id="ARBA00022719"/>
    </source>
</evidence>
<dbReference type="InterPro" id="IPR012932">
    <property type="entry name" value="VKOR"/>
</dbReference>
<gene>
    <name evidence="12" type="ORF">KO481_04325</name>
</gene>
<comment type="subcellular location">
    <subcellularLocation>
        <location evidence="1">Membrane</location>
        <topology evidence="1">Multi-pass membrane protein</topology>
    </subcellularLocation>
</comment>
<dbReference type="EMBL" id="JAHKNI010000001">
    <property type="protein sequence ID" value="MBU3060749.1"/>
    <property type="molecule type" value="Genomic_DNA"/>
</dbReference>
<dbReference type="CDD" id="cd12922">
    <property type="entry name" value="VKOR_5"/>
    <property type="match status" value="1"/>
</dbReference>
<feature type="transmembrane region" description="Helical" evidence="10">
    <location>
        <begin position="98"/>
        <end position="115"/>
    </location>
</feature>
<sequence length="188" mass="20915">MIAAPARSAWTLLVGSLAGWISAVILTVEDFKLLMNPAYKPSCNLNPIIACGSVMATHQARIFGFPNPIMGVVGFSVAVTIAVLAVAGIALPKWFWGGLWLGLVLGIVFICWLIFQTLYRIGALCPYCMVVWVFTPILLAVVTDQIWGNARGFVRILVEWRWTLVVVFYAIVLVMVFLRFQTYWMSLV</sequence>
<evidence type="ECO:0000256" key="8">
    <source>
        <dbReference type="ARBA" id="ARBA00023157"/>
    </source>
</evidence>
<organism evidence="12 13">
    <name type="scientific">Nocardia albiluteola</name>
    <dbReference type="NCBI Taxonomy" id="2842303"/>
    <lineage>
        <taxon>Bacteria</taxon>
        <taxon>Bacillati</taxon>
        <taxon>Actinomycetota</taxon>
        <taxon>Actinomycetes</taxon>
        <taxon>Mycobacteriales</taxon>
        <taxon>Nocardiaceae</taxon>
        <taxon>Nocardia</taxon>
    </lineage>
</organism>
<evidence type="ECO:0000259" key="11">
    <source>
        <dbReference type="SMART" id="SM00756"/>
    </source>
</evidence>
<keyword evidence="9" id="KW-0676">Redox-active center</keyword>
<dbReference type="InterPro" id="IPR041714">
    <property type="entry name" value="VKOR_Actinobacteria"/>
</dbReference>
<evidence type="ECO:0000313" key="12">
    <source>
        <dbReference type="EMBL" id="MBU3060749.1"/>
    </source>
</evidence>
<comment type="similarity">
    <text evidence="2">Belongs to the VKOR family.</text>
</comment>
<dbReference type="Gene3D" id="1.20.1440.130">
    <property type="entry name" value="VKOR domain"/>
    <property type="match status" value="1"/>
</dbReference>
<keyword evidence="13" id="KW-1185">Reference proteome</keyword>
<evidence type="ECO:0000256" key="9">
    <source>
        <dbReference type="ARBA" id="ARBA00023284"/>
    </source>
</evidence>
<dbReference type="RefSeq" id="WP_215915564.1">
    <property type="nucleotide sequence ID" value="NZ_JAHKNI010000001.1"/>
</dbReference>
<dbReference type="InterPro" id="IPR038354">
    <property type="entry name" value="VKOR_sf"/>
</dbReference>
<evidence type="ECO:0000256" key="7">
    <source>
        <dbReference type="ARBA" id="ARBA00023136"/>
    </source>
</evidence>
<feature type="transmembrane region" description="Helical" evidence="10">
    <location>
        <begin position="162"/>
        <end position="180"/>
    </location>
</feature>
<proteinExistence type="inferred from homology"/>
<dbReference type="SMART" id="SM00756">
    <property type="entry name" value="VKc"/>
    <property type="match status" value="1"/>
</dbReference>
<dbReference type="Pfam" id="PF07884">
    <property type="entry name" value="VKOR"/>
    <property type="match status" value="1"/>
</dbReference>
<accession>A0ABS6AUN1</accession>